<dbReference type="Pfam" id="PF03972">
    <property type="entry name" value="MmgE_PrpD_N"/>
    <property type="match status" value="1"/>
</dbReference>
<dbReference type="SUPFAM" id="SSF103378">
    <property type="entry name" value="2-methylcitrate dehydratase PrpD"/>
    <property type="match status" value="1"/>
</dbReference>
<dbReference type="AlphaFoldDB" id="A0A7D7LWR8"/>
<evidence type="ECO:0000259" key="2">
    <source>
        <dbReference type="Pfam" id="PF03972"/>
    </source>
</evidence>
<dbReference type="InterPro" id="IPR036148">
    <property type="entry name" value="MmgE/PrpD_sf"/>
</dbReference>
<evidence type="ECO:0000313" key="5">
    <source>
        <dbReference type="Proteomes" id="UP000515663"/>
    </source>
</evidence>
<gene>
    <name evidence="4" type="ORF">H1R19_00065</name>
</gene>
<sequence>MTRLHNRRWAALEDRDREQLRSLLVDALALAAAGTASEDARAVLAGLRTVGGGDVRVPWTDLHLAAPAAVAAMSTLIHAWDFDDTHDEAVVHTASVVVPTVLAAASIGKADGKSVVDGLATGVQVLSRLARLTGPRTGVIRTAGLGSLAAAAAAATVWGVPDERIEHAMALSLGAALAPGTRQAVVDGSVAKRLQPGLAAQFGFTAAALAAQGVEGPSGWLSGEFGLAPGSDLTIDDLFTGDFEGRWVALKPYPACRYTHAALAAAEALHVRHPRWDAVAQVRVHVPEGPAYSLVSRPYEDRGAPLVDAQFSIPWQLAALWVTGRYDLTTLSGDDLRDPAIAAAAARVVVEQDLPESAVMTGARVEVRATDGSHSVAEAPMPGADGTSRQALARKVESCLRVAAHPDHAGAVADLEQLAAGLPELDAPSLAAALDRCTVSLLP</sequence>
<dbReference type="InterPro" id="IPR045336">
    <property type="entry name" value="MmgE_PrpD_N"/>
</dbReference>
<proteinExistence type="inferred from homology"/>
<dbReference type="Gene3D" id="1.10.4100.10">
    <property type="entry name" value="2-methylcitrate dehydratase PrpD"/>
    <property type="match status" value="1"/>
</dbReference>
<dbReference type="GO" id="GO:0016829">
    <property type="term" value="F:lyase activity"/>
    <property type="evidence" value="ECO:0007669"/>
    <property type="project" value="InterPro"/>
</dbReference>
<evidence type="ECO:0000256" key="1">
    <source>
        <dbReference type="ARBA" id="ARBA00006174"/>
    </source>
</evidence>
<reference evidence="5" key="1">
    <citation type="submission" date="2020-07" db="EMBL/GenBank/DDBJ databases">
        <title>novel species isolated from the respiratory tract of Marmot.</title>
        <authorList>
            <person name="Zhang G."/>
        </authorList>
    </citation>
    <scope>NUCLEOTIDE SEQUENCE [LARGE SCALE GENOMIC DNA]</scope>
    <source>
        <strain evidence="5">686</strain>
    </source>
</reference>
<accession>A0A7D7LWR8</accession>
<dbReference type="RefSeq" id="WP_219850272.1">
    <property type="nucleotide sequence ID" value="NZ_CP059491.1"/>
</dbReference>
<evidence type="ECO:0000313" key="4">
    <source>
        <dbReference type="EMBL" id="QMT01658.1"/>
    </source>
</evidence>
<name>A0A7D7LWR8_9ACTN</name>
<dbReference type="PANTHER" id="PTHR16943:SF8">
    <property type="entry name" value="2-METHYLCITRATE DEHYDRATASE"/>
    <property type="match status" value="1"/>
</dbReference>
<dbReference type="Proteomes" id="UP000515663">
    <property type="component" value="Chromosome"/>
</dbReference>
<feature type="domain" description="MmgE/PrpD N-terminal" evidence="2">
    <location>
        <begin position="5"/>
        <end position="228"/>
    </location>
</feature>
<dbReference type="InterPro" id="IPR042188">
    <property type="entry name" value="MmgE/PrpD_sf_2"/>
</dbReference>
<dbReference type="EMBL" id="CP059491">
    <property type="protein sequence ID" value="QMT01658.1"/>
    <property type="molecule type" value="Genomic_DNA"/>
</dbReference>
<organism evidence="4 5">
    <name type="scientific">Gordonia jinghuaiqii</name>
    <dbReference type="NCBI Taxonomy" id="2758710"/>
    <lineage>
        <taxon>Bacteria</taxon>
        <taxon>Bacillati</taxon>
        <taxon>Actinomycetota</taxon>
        <taxon>Actinomycetes</taxon>
        <taxon>Mycobacteriales</taxon>
        <taxon>Gordoniaceae</taxon>
        <taxon>Gordonia</taxon>
    </lineage>
</organism>
<keyword evidence="5" id="KW-1185">Reference proteome</keyword>
<evidence type="ECO:0000259" key="3">
    <source>
        <dbReference type="Pfam" id="PF19305"/>
    </source>
</evidence>
<dbReference type="InterPro" id="IPR005656">
    <property type="entry name" value="MmgE_PrpD"/>
</dbReference>
<feature type="domain" description="MmgE/PrpD C-terminal" evidence="3">
    <location>
        <begin position="253"/>
        <end position="404"/>
    </location>
</feature>
<protein>
    <submittedName>
        <fullName evidence="4">MmgE/PrpD family protein</fullName>
    </submittedName>
</protein>
<dbReference type="Gene3D" id="3.30.1330.120">
    <property type="entry name" value="2-methylcitrate dehydratase PrpD"/>
    <property type="match status" value="1"/>
</dbReference>
<comment type="similarity">
    <text evidence="1">Belongs to the PrpD family.</text>
</comment>
<dbReference type="PANTHER" id="PTHR16943">
    <property type="entry name" value="2-METHYLCITRATE DEHYDRATASE-RELATED"/>
    <property type="match status" value="1"/>
</dbReference>
<dbReference type="KEGG" id="gji:H1R19_00065"/>
<dbReference type="InterPro" id="IPR045337">
    <property type="entry name" value="MmgE_PrpD_C"/>
</dbReference>
<dbReference type="InterPro" id="IPR042183">
    <property type="entry name" value="MmgE/PrpD_sf_1"/>
</dbReference>
<dbReference type="Pfam" id="PF19305">
    <property type="entry name" value="MmgE_PrpD_C"/>
    <property type="match status" value="1"/>
</dbReference>